<reference evidence="6" key="1">
    <citation type="journal article" date="2015" name="Nature">
        <title>Complex archaea that bridge the gap between prokaryotes and eukaryotes.</title>
        <authorList>
            <person name="Spang A."/>
            <person name="Saw J.H."/>
            <person name="Jorgensen S.L."/>
            <person name="Zaremba-Niedzwiedzka K."/>
            <person name="Martijn J."/>
            <person name="Lind A.E."/>
            <person name="van Eijk R."/>
            <person name="Schleper C."/>
            <person name="Guy L."/>
            <person name="Ettema T.J."/>
        </authorList>
    </citation>
    <scope>NUCLEOTIDE SEQUENCE</scope>
</reference>
<dbReference type="GO" id="GO:0005524">
    <property type="term" value="F:ATP binding"/>
    <property type="evidence" value="ECO:0007669"/>
    <property type="project" value="UniProtKB-KW"/>
</dbReference>
<dbReference type="SMART" id="SM00382">
    <property type="entry name" value="AAA"/>
    <property type="match status" value="1"/>
</dbReference>
<gene>
    <name evidence="6" type="ORF">LCGC14_0204170</name>
</gene>
<organism evidence="6">
    <name type="scientific">marine sediment metagenome</name>
    <dbReference type="NCBI Taxonomy" id="412755"/>
    <lineage>
        <taxon>unclassified sequences</taxon>
        <taxon>metagenomes</taxon>
        <taxon>ecological metagenomes</taxon>
    </lineage>
</organism>
<dbReference type="GO" id="GO:0016887">
    <property type="term" value="F:ATP hydrolysis activity"/>
    <property type="evidence" value="ECO:0007669"/>
    <property type="project" value="InterPro"/>
</dbReference>
<dbReference type="EMBL" id="LAZR01000091">
    <property type="protein sequence ID" value="KKN92888.1"/>
    <property type="molecule type" value="Genomic_DNA"/>
</dbReference>
<evidence type="ECO:0000256" key="1">
    <source>
        <dbReference type="ARBA" id="ARBA00005417"/>
    </source>
</evidence>
<dbReference type="AlphaFoldDB" id="A0A0F9XLA3"/>
<keyword evidence="4" id="KW-0067">ATP-binding</keyword>
<evidence type="ECO:0000256" key="4">
    <source>
        <dbReference type="ARBA" id="ARBA00022840"/>
    </source>
</evidence>
<accession>A0A0F9XLA3</accession>
<evidence type="ECO:0000313" key="6">
    <source>
        <dbReference type="EMBL" id="KKN92888.1"/>
    </source>
</evidence>
<dbReference type="PANTHER" id="PTHR46743">
    <property type="entry name" value="TEICHOIC ACIDS EXPORT ATP-BINDING PROTEIN TAGH"/>
    <property type="match status" value="1"/>
</dbReference>
<dbReference type="InterPro" id="IPR050683">
    <property type="entry name" value="Bact_Polysacc_Export_ATP-bd"/>
</dbReference>
<dbReference type="Pfam" id="PF00005">
    <property type="entry name" value="ABC_tran"/>
    <property type="match status" value="1"/>
</dbReference>
<keyword evidence="2" id="KW-0813">Transport</keyword>
<dbReference type="GO" id="GO:0140359">
    <property type="term" value="F:ABC-type transporter activity"/>
    <property type="evidence" value="ECO:0007669"/>
    <property type="project" value="InterPro"/>
</dbReference>
<dbReference type="PANTHER" id="PTHR46743:SF2">
    <property type="entry name" value="TEICHOIC ACIDS EXPORT ATP-BINDING PROTEIN TAGH"/>
    <property type="match status" value="1"/>
</dbReference>
<dbReference type="SUPFAM" id="SSF52540">
    <property type="entry name" value="P-loop containing nucleoside triphosphate hydrolases"/>
    <property type="match status" value="1"/>
</dbReference>
<dbReference type="CDD" id="cd03220">
    <property type="entry name" value="ABC_KpsT_Wzt"/>
    <property type="match status" value="1"/>
</dbReference>
<dbReference type="InterPro" id="IPR015860">
    <property type="entry name" value="ABC_transpr_TagH-like"/>
</dbReference>
<sequence length="410" mass="45024">MSQPMIRVEGLGKRYRIGHKRPTADGLRHVIADAVTRPFRRRIELEDLWALRDVTFDVAEGEVLGVIGRNGAGKSTLLKVLSRITPPTEGVARLRGRVGSLLEVGTGFHPELTGRENVYLNGAILGMRRREIAVRFDEIVAFAEIEKFLDMPVKRYSSGMYVRLAFAIAAHLQPEILLVDEVLAVGDVRFQKKCLGKMGEVARGGRTVLFVSHNMSAVRLLCDRAVWLEGGRAAHLGEAGATVDAYLRTAEQEAQEGPVRWPVFDKSEQIGITNLRASVAAGEGGSSRLEIDVAVRSRRPMTNIGVGVLLTNRCGIVVAELGPAVTNFVIERIDGQAHCAFRCEGIDRYLIGGEYIVGIWLARPRVEYLVRIDHAAVVTVPLRDVYGSGVNLDQQHGVVPLPVTFAIREP</sequence>
<comment type="similarity">
    <text evidence="1">Belongs to the ABC transporter superfamily.</text>
</comment>
<feature type="domain" description="ABC transporter" evidence="5">
    <location>
        <begin position="30"/>
        <end position="255"/>
    </location>
</feature>
<dbReference type="InterPro" id="IPR027417">
    <property type="entry name" value="P-loop_NTPase"/>
</dbReference>
<dbReference type="GO" id="GO:0016020">
    <property type="term" value="C:membrane"/>
    <property type="evidence" value="ECO:0007669"/>
    <property type="project" value="InterPro"/>
</dbReference>
<name>A0A0F9XLA3_9ZZZZ</name>
<proteinExistence type="inferred from homology"/>
<keyword evidence="3" id="KW-0547">Nucleotide-binding</keyword>
<dbReference type="PROSITE" id="PS50893">
    <property type="entry name" value="ABC_TRANSPORTER_2"/>
    <property type="match status" value="1"/>
</dbReference>
<evidence type="ECO:0000259" key="5">
    <source>
        <dbReference type="PROSITE" id="PS50893"/>
    </source>
</evidence>
<dbReference type="InterPro" id="IPR003593">
    <property type="entry name" value="AAA+_ATPase"/>
</dbReference>
<protein>
    <recommendedName>
        <fullName evidence="5">ABC transporter domain-containing protein</fullName>
    </recommendedName>
</protein>
<evidence type="ECO:0000256" key="3">
    <source>
        <dbReference type="ARBA" id="ARBA00022741"/>
    </source>
</evidence>
<comment type="caution">
    <text evidence="6">The sequence shown here is derived from an EMBL/GenBank/DDBJ whole genome shotgun (WGS) entry which is preliminary data.</text>
</comment>
<evidence type="ECO:0000256" key="2">
    <source>
        <dbReference type="ARBA" id="ARBA00022448"/>
    </source>
</evidence>
<dbReference type="InterPro" id="IPR003439">
    <property type="entry name" value="ABC_transporter-like_ATP-bd"/>
</dbReference>
<dbReference type="Gene3D" id="3.40.50.300">
    <property type="entry name" value="P-loop containing nucleotide triphosphate hydrolases"/>
    <property type="match status" value="1"/>
</dbReference>